<feature type="site" description="Transition state stabilizer" evidence="19">
    <location>
        <position position="214"/>
    </location>
</feature>
<dbReference type="GO" id="GO:0070006">
    <property type="term" value="F:metalloaminopeptidase activity"/>
    <property type="evidence" value="ECO:0007669"/>
    <property type="project" value="TreeGrafter"/>
</dbReference>
<dbReference type="EC" id="3.4.11.-" evidence="20"/>
<evidence type="ECO:0000313" key="24">
    <source>
        <dbReference type="Proteomes" id="UP000007151"/>
    </source>
</evidence>
<dbReference type="Pfam" id="PF11838">
    <property type="entry name" value="ERAP1_C"/>
    <property type="match status" value="1"/>
</dbReference>
<evidence type="ECO:0000256" key="17">
    <source>
        <dbReference type="PIRSR" id="PIRSR634016-1"/>
    </source>
</evidence>
<keyword evidence="7" id="KW-0812">Transmembrane</keyword>
<dbReference type="FunCoup" id="A0A212FCL0">
    <property type="interactions" value="68"/>
</dbReference>
<comment type="cofactor">
    <cofactor evidence="18 20">
        <name>Zn(2+)</name>
        <dbReference type="ChEBI" id="CHEBI:29105"/>
    </cofactor>
    <text evidence="18 20">Binds 1 zinc ion per subunit.</text>
</comment>
<evidence type="ECO:0000259" key="21">
    <source>
        <dbReference type="Pfam" id="PF01433"/>
    </source>
</evidence>
<dbReference type="eggNOG" id="KOG1046">
    <property type="taxonomic scope" value="Eukaryota"/>
</dbReference>
<evidence type="ECO:0000256" key="10">
    <source>
        <dbReference type="ARBA" id="ARBA00022833"/>
    </source>
</evidence>
<sequence>KERSAFIWDEFDKSVPMSSYLVAFVVSKYSYKSAPNTSNTKFRIWARSDDIEQTSYSCKVGPAVLSQFERWFNVSFPLPKQDMVAIPDFDAEGMENWGLVTYEDAALLYHDRESSLSDKERIASLIAHELAHQWFGNLVTMKSWSDLWLNEGFATFVASLGVNAIEPTWHADINNAVENTLTVFNLDVLESSHPVSVPLEDPRDITEIFDDISYSKGATLIRMMEMFLGEEDFRQALHNYLIKYSYSNAAQDDLWSELNAVVMNKGVLNRNMTVKRVMDTWTKQTGFPLLTVNRNYSDKSVNISQKRYVWRQEILSPQGWWIPLSMKCERGTGDQKLLWLSDEEGVLVEKRLEHGCGQNEWLLFNYNMMVHIFDDISYSKGATLIRMMEMFLGEEDFRQALHNYLIKYSYSNAAQDDLWSELNAVVMNKGVLNRNMTVKRVMDTWTKQTGFPLLTVNRNYSDKSVNISQKRYVWRQEILSPQGWWIPLSMKCERGTGDQKLLWLSDEEGVLVEKRLEHGCGQNEWLLFNYNMMAPFRVNYDDNNWKLLINTLTSDQYTLIPVEGRVQLLSDAFELAWNNQLDYGMTLQLASYLQKEQEYLPLYAGLSGLSKISNVLKRSAEYGVFQEYVRILITRIYQSGGLAHKNIVNGADLNGVKIQGLSSSWACSMNVPGCEDNALEMFHQWMKIQNPDENNPIPVDLRSIVTCVGIHRGSEYHWSWSLERRKHSNVAASREHLLNSLACSRDVWILAQYLEWTLTESDELHRQESSRVISEVVSSEVGYYVARDFIYNRIKDIYTAFYDQSEGIADIMKSLLGQFTSQKELDEFLSWQKKNDELLSDSKMAVAQGIETARNNIRWVETMKPIFMDRLKEVIRSSSSTSV</sequence>
<feature type="domain" description="ERAP1-like C-terminal" evidence="22">
    <location>
        <begin position="525"/>
        <end position="854"/>
    </location>
</feature>
<evidence type="ECO:0000256" key="1">
    <source>
        <dbReference type="ARBA" id="ARBA00004167"/>
    </source>
</evidence>
<evidence type="ECO:0000256" key="18">
    <source>
        <dbReference type="PIRSR" id="PIRSR634016-3"/>
    </source>
</evidence>
<evidence type="ECO:0000256" key="9">
    <source>
        <dbReference type="ARBA" id="ARBA00022801"/>
    </source>
</evidence>
<evidence type="ECO:0000259" key="22">
    <source>
        <dbReference type="Pfam" id="PF11838"/>
    </source>
</evidence>
<evidence type="ECO:0000256" key="13">
    <source>
        <dbReference type="ARBA" id="ARBA00023136"/>
    </source>
</evidence>
<dbReference type="GO" id="GO:0043171">
    <property type="term" value="P:peptide catabolic process"/>
    <property type="evidence" value="ECO:0007669"/>
    <property type="project" value="TreeGrafter"/>
</dbReference>
<dbReference type="CDD" id="cd09601">
    <property type="entry name" value="M1_APN-Q_like"/>
    <property type="match status" value="1"/>
</dbReference>
<comment type="similarity">
    <text evidence="3 20">Belongs to the peptidase M1 family.</text>
</comment>
<evidence type="ECO:0000256" key="16">
    <source>
        <dbReference type="ARBA" id="ARBA00023288"/>
    </source>
</evidence>
<evidence type="ECO:0000256" key="12">
    <source>
        <dbReference type="ARBA" id="ARBA00023049"/>
    </source>
</evidence>
<dbReference type="GO" id="GO:0005615">
    <property type="term" value="C:extracellular space"/>
    <property type="evidence" value="ECO:0007669"/>
    <property type="project" value="TreeGrafter"/>
</dbReference>
<keyword evidence="20 23" id="KW-0031">Aminopeptidase</keyword>
<dbReference type="GO" id="GO:0008270">
    <property type="term" value="F:zinc ion binding"/>
    <property type="evidence" value="ECO:0007669"/>
    <property type="project" value="UniProtKB-UniRule"/>
</dbReference>
<comment type="subcellular location">
    <subcellularLocation>
        <location evidence="2">Cell membrane</location>
        <topology evidence="2">Lipid-anchor</topology>
        <topology evidence="2">GPI-anchor</topology>
    </subcellularLocation>
    <subcellularLocation>
        <location evidence="1">Membrane</location>
        <topology evidence="1">Single-pass membrane protein</topology>
    </subcellularLocation>
</comment>
<dbReference type="FunFam" id="1.25.50.20:FF:000001">
    <property type="entry name" value="Aminopeptidase"/>
    <property type="match status" value="1"/>
</dbReference>
<keyword evidence="8 18" id="KW-0479">Metal-binding</keyword>
<dbReference type="KEGG" id="dpl:KGM_200549B"/>
<accession>A0A212FCL0</accession>
<keyword evidence="24" id="KW-1185">Reference proteome</keyword>
<proteinExistence type="inferred from homology"/>
<reference evidence="23 24" key="1">
    <citation type="journal article" date="2011" name="Cell">
        <title>The monarch butterfly genome yields insights into long-distance migration.</title>
        <authorList>
            <person name="Zhan S."/>
            <person name="Merlin C."/>
            <person name="Boore J.L."/>
            <person name="Reppert S.M."/>
        </authorList>
    </citation>
    <scope>NUCLEOTIDE SEQUENCE [LARGE SCALE GENOMIC DNA]</scope>
    <source>
        <strain evidence="23">F-2</strain>
    </source>
</reference>
<feature type="domain" description="Peptidase M1 membrane alanine aminopeptidase" evidence="21">
    <location>
        <begin position="369"/>
        <end position="445"/>
    </location>
</feature>
<feature type="domain" description="Peptidase M1 membrane alanine aminopeptidase" evidence="21">
    <location>
        <begin position="58"/>
        <end position="281"/>
    </location>
</feature>
<evidence type="ECO:0000256" key="6">
    <source>
        <dbReference type="ARBA" id="ARBA00022670"/>
    </source>
</evidence>
<dbReference type="GO" id="GO:0005737">
    <property type="term" value="C:cytoplasm"/>
    <property type="evidence" value="ECO:0007669"/>
    <property type="project" value="TreeGrafter"/>
</dbReference>
<evidence type="ECO:0000313" key="23">
    <source>
        <dbReference type="EMBL" id="OWR51448.1"/>
    </source>
</evidence>
<feature type="binding site" evidence="18">
    <location>
        <position position="132"/>
    </location>
    <ligand>
        <name>Zn(2+)</name>
        <dbReference type="ChEBI" id="CHEBI:29105"/>
        <note>catalytic</note>
    </ligand>
</feature>
<keyword evidence="13" id="KW-0472">Membrane</keyword>
<name>A0A212FCL0_DANPL</name>
<dbReference type="FunFam" id="1.10.390.10:FF:000016">
    <property type="entry name" value="Glutamyl aminopeptidase"/>
    <property type="match status" value="1"/>
</dbReference>
<feature type="binding site" evidence="18">
    <location>
        <position position="128"/>
    </location>
    <ligand>
        <name>Zn(2+)</name>
        <dbReference type="ChEBI" id="CHEBI:29105"/>
        <note>catalytic</note>
    </ligand>
</feature>
<dbReference type="InterPro" id="IPR050344">
    <property type="entry name" value="Peptidase_M1_aminopeptidases"/>
</dbReference>
<gene>
    <name evidence="23" type="ORF">KGM_200549B</name>
</gene>
<keyword evidence="4" id="KW-1003">Cell membrane</keyword>
<dbReference type="SUPFAM" id="SSF55486">
    <property type="entry name" value="Metalloproteases ('zincins'), catalytic domain"/>
    <property type="match status" value="2"/>
</dbReference>
<dbReference type="PANTHER" id="PTHR11533">
    <property type="entry name" value="PROTEASE M1 ZINC METALLOPROTEASE"/>
    <property type="match status" value="1"/>
</dbReference>
<feature type="binding site" evidence="18">
    <location>
        <position position="151"/>
    </location>
    <ligand>
        <name>Zn(2+)</name>
        <dbReference type="ChEBI" id="CHEBI:29105"/>
        <note>catalytic</note>
    </ligand>
</feature>
<dbReference type="GO" id="GO:0006508">
    <property type="term" value="P:proteolysis"/>
    <property type="evidence" value="ECO:0007669"/>
    <property type="project" value="UniProtKB-KW"/>
</dbReference>
<dbReference type="STRING" id="278856.A0A212FCL0"/>
<evidence type="ECO:0000256" key="20">
    <source>
        <dbReference type="RuleBase" id="RU364040"/>
    </source>
</evidence>
<dbReference type="GO" id="GO:0042277">
    <property type="term" value="F:peptide binding"/>
    <property type="evidence" value="ECO:0007669"/>
    <property type="project" value="TreeGrafter"/>
</dbReference>
<keyword evidence="6 20" id="KW-0645">Protease</keyword>
<feature type="non-terminal residue" evidence="23">
    <location>
        <position position="1"/>
    </location>
</feature>
<evidence type="ECO:0000256" key="15">
    <source>
        <dbReference type="ARBA" id="ARBA00023180"/>
    </source>
</evidence>
<keyword evidence="16" id="KW-0449">Lipoprotein</keyword>
<dbReference type="GO" id="GO:0098552">
    <property type="term" value="C:side of membrane"/>
    <property type="evidence" value="ECO:0007669"/>
    <property type="project" value="UniProtKB-KW"/>
</dbReference>
<keyword evidence="14" id="KW-1015">Disulfide bond</keyword>
<evidence type="ECO:0000256" key="4">
    <source>
        <dbReference type="ARBA" id="ARBA00022475"/>
    </source>
</evidence>
<evidence type="ECO:0000256" key="2">
    <source>
        <dbReference type="ARBA" id="ARBA00004609"/>
    </source>
</evidence>
<feature type="active site" description="Proton acceptor" evidence="17">
    <location>
        <position position="129"/>
    </location>
</feature>
<dbReference type="InterPro" id="IPR024571">
    <property type="entry name" value="ERAP1-like_C_dom"/>
</dbReference>
<dbReference type="Gene3D" id="1.25.50.20">
    <property type="match status" value="1"/>
</dbReference>
<evidence type="ECO:0000256" key="8">
    <source>
        <dbReference type="ARBA" id="ARBA00022723"/>
    </source>
</evidence>
<dbReference type="Gene3D" id="1.10.390.10">
    <property type="entry name" value="Neutral Protease Domain 2"/>
    <property type="match status" value="2"/>
</dbReference>
<dbReference type="InParanoid" id="A0A212FCL0"/>
<keyword evidence="11" id="KW-1133">Transmembrane helix</keyword>
<keyword evidence="15" id="KW-0325">Glycoprotein</keyword>
<dbReference type="InterPro" id="IPR034016">
    <property type="entry name" value="M1_APN-typ"/>
</dbReference>
<evidence type="ECO:0000256" key="7">
    <source>
        <dbReference type="ARBA" id="ARBA00022692"/>
    </source>
</evidence>
<dbReference type="PRINTS" id="PR00756">
    <property type="entry name" value="ALADIPTASE"/>
</dbReference>
<keyword evidence="9 20" id="KW-0378">Hydrolase</keyword>
<evidence type="ECO:0000256" key="19">
    <source>
        <dbReference type="PIRSR" id="PIRSR634016-4"/>
    </source>
</evidence>
<dbReference type="GO" id="GO:0005886">
    <property type="term" value="C:plasma membrane"/>
    <property type="evidence" value="ECO:0007669"/>
    <property type="project" value="UniProtKB-SubCell"/>
</dbReference>
<keyword evidence="10 18" id="KW-0862">Zinc</keyword>
<dbReference type="InterPro" id="IPR027268">
    <property type="entry name" value="Peptidase_M4/M1_CTD_sf"/>
</dbReference>
<protein>
    <recommendedName>
        <fullName evidence="20">Aminopeptidase</fullName>
        <ecNumber evidence="20">3.4.11.-</ecNumber>
    </recommendedName>
</protein>
<comment type="caution">
    <text evidence="23">The sequence shown here is derived from an EMBL/GenBank/DDBJ whole genome shotgun (WGS) entry which is preliminary data.</text>
</comment>
<dbReference type="PANTHER" id="PTHR11533:SF253">
    <property type="entry name" value="AMINOPEPTIDASE-RELATED"/>
    <property type="match status" value="1"/>
</dbReference>
<dbReference type="InterPro" id="IPR014782">
    <property type="entry name" value="Peptidase_M1_dom"/>
</dbReference>
<dbReference type="EMBL" id="AGBW02009182">
    <property type="protein sequence ID" value="OWR51448.1"/>
    <property type="molecule type" value="Genomic_DNA"/>
</dbReference>
<keyword evidence="5" id="KW-0336">GPI-anchor</keyword>
<dbReference type="Gene3D" id="2.60.40.1910">
    <property type="match status" value="1"/>
</dbReference>
<organism evidence="23 24">
    <name type="scientific">Danaus plexippus plexippus</name>
    <dbReference type="NCBI Taxonomy" id="278856"/>
    <lineage>
        <taxon>Eukaryota</taxon>
        <taxon>Metazoa</taxon>
        <taxon>Ecdysozoa</taxon>
        <taxon>Arthropoda</taxon>
        <taxon>Hexapoda</taxon>
        <taxon>Insecta</taxon>
        <taxon>Pterygota</taxon>
        <taxon>Neoptera</taxon>
        <taxon>Endopterygota</taxon>
        <taxon>Lepidoptera</taxon>
        <taxon>Glossata</taxon>
        <taxon>Ditrysia</taxon>
        <taxon>Papilionoidea</taxon>
        <taxon>Nymphalidae</taxon>
        <taxon>Danainae</taxon>
        <taxon>Danaini</taxon>
        <taxon>Danaina</taxon>
        <taxon>Danaus</taxon>
        <taxon>Danaus</taxon>
    </lineage>
</organism>
<evidence type="ECO:0000256" key="14">
    <source>
        <dbReference type="ARBA" id="ARBA00023157"/>
    </source>
</evidence>
<evidence type="ECO:0000256" key="3">
    <source>
        <dbReference type="ARBA" id="ARBA00010136"/>
    </source>
</evidence>
<evidence type="ECO:0000256" key="11">
    <source>
        <dbReference type="ARBA" id="ARBA00022989"/>
    </source>
</evidence>
<dbReference type="Proteomes" id="UP000007151">
    <property type="component" value="Unassembled WGS sequence"/>
</dbReference>
<keyword evidence="12 20" id="KW-0482">Metalloprotease</keyword>
<dbReference type="InterPro" id="IPR001930">
    <property type="entry name" value="Peptidase_M1"/>
</dbReference>
<evidence type="ECO:0000256" key="5">
    <source>
        <dbReference type="ARBA" id="ARBA00022622"/>
    </source>
</evidence>
<dbReference type="Pfam" id="PF01433">
    <property type="entry name" value="Peptidase_M1"/>
    <property type="match status" value="2"/>
</dbReference>
<dbReference type="AlphaFoldDB" id="A0A212FCL0"/>